<dbReference type="AlphaFoldDB" id="A0A828Z7P4"/>
<proteinExistence type="predicted"/>
<dbReference type="EMBL" id="AFLV02000010">
    <property type="protein sequence ID" value="EKR65897.1"/>
    <property type="molecule type" value="Genomic_DNA"/>
</dbReference>
<name>A0A828Z7P4_9LEPT</name>
<accession>A0A828Z7P4</accession>
<dbReference type="Proteomes" id="UP000001338">
    <property type="component" value="Unassembled WGS sequence"/>
</dbReference>
<reference evidence="1 2" key="1">
    <citation type="submission" date="2012-10" db="EMBL/GenBank/DDBJ databases">
        <authorList>
            <person name="Harkins D.M."/>
            <person name="Durkin A.S."/>
            <person name="Brinkac L.M."/>
            <person name="Haft D.H."/>
            <person name="Selengut J.D."/>
            <person name="Sanka R."/>
            <person name="DePew J."/>
            <person name="Purushe J."/>
            <person name="Whelen A.C."/>
            <person name="Vinetz J.M."/>
            <person name="Sutton G.G."/>
            <person name="Nierman W.C."/>
            <person name="Fouts D.E."/>
        </authorList>
    </citation>
    <scope>NUCLEOTIDE SEQUENCE [LARGE SCALE GENOMIC DNA]</scope>
    <source>
        <strain evidence="1 2">2006001853</strain>
    </source>
</reference>
<organism evidence="1 2">
    <name type="scientific">Leptospira weilii str. 2006001853</name>
    <dbReference type="NCBI Taxonomy" id="1001589"/>
    <lineage>
        <taxon>Bacteria</taxon>
        <taxon>Pseudomonadati</taxon>
        <taxon>Spirochaetota</taxon>
        <taxon>Spirochaetia</taxon>
        <taxon>Leptospirales</taxon>
        <taxon>Leptospiraceae</taxon>
        <taxon>Leptospira</taxon>
    </lineage>
</organism>
<sequence length="44" mass="5408">MALRSFFSFLLILRLKLFIRNSFSSKILLKWAILFNFKERTFCF</sequence>
<evidence type="ECO:0000313" key="2">
    <source>
        <dbReference type="Proteomes" id="UP000001338"/>
    </source>
</evidence>
<comment type="caution">
    <text evidence="1">The sequence shown here is derived from an EMBL/GenBank/DDBJ whole genome shotgun (WGS) entry which is preliminary data.</text>
</comment>
<evidence type="ECO:0000313" key="1">
    <source>
        <dbReference type="EMBL" id="EKR65897.1"/>
    </source>
</evidence>
<protein>
    <submittedName>
        <fullName evidence="1">Uncharacterized protein</fullName>
    </submittedName>
</protein>
<gene>
    <name evidence="1" type="ORF">LEP1GSC036_4012</name>
</gene>